<feature type="region of interest" description="Disordered" evidence="1">
    <location>
        <begin position="53"/>
        <end position="75"/>
    </location>
</feature>
<protein>
    <submittedName>
        <fullName evidence="2">Uncharacterized protein</fullName>
    </submittedName>
</protein>
<evidence type="ECO:0000313" key="3">
    <source>
        <dbReference type="Proteomes" id="UP000222296"/>
    </source>
</evidence>
<proteinExistence type="predicted"/>
<gene>
    <name evidence="2" type="ORF">CG010_007235</name>
</gene>
<evidence type="ECO:0000313" key="2">
    <source>
        <dbReference type="EMBL" id="QDY93942.1"/>
    </source>
</evidence>
<name>A0AAP9E3B2_AGRTU</name>
<organism evidence="2 3">
    <name type="scientific">Agrobacterium tumefaciens</name>
    <dbReference type="NCBI Taxonomy" id="358"/>
    <lineage>
        <taxon>Bacteria</taxon>
        <taxon>Pseudomonadati</taxon>
        <taxon>Pseudomonadota</taxon>
        <taxon>Alphaproteobacteria</taxon>
        <taxon>Hyphomicrobiales</taxon>
        <taxon>Rhizobiaceae</taxon>
        <taxon>Rhizobium/Agrobacterium group</taxon>
        <taxon>Agrobacterium</taxon>
        <taxon>Agrobacterium tumefaciens complex</taxon>
    </lineage>
</organism>
<dbReference type="EMBL" id="CP042274">
    <property type="protein sequence ID" value="QDY93942.1"/>
    <property type="molecule type" value="Genomic_DNA"/>
</dbReference>
<evidence type="ECO:0000256" key="1">
    <source>
        <dbReference type="SAM" id="MobiDB-lite"/>
    </source>
</evidence>
<dbReference type="AlphaFoldDB" id="A0AAP9E3B2"/>
<sequence>MTDIPDDIMKSAEEALDKMLCNCRESCGGTQEGLRAASIADIAEAIMAEREHSRQLLSEAEKREREARGKALEESAQVAERDVDWSAFGKRDIQPWENGNDSVRDYRLGIATGRAIAASIRALQSEER</sequence>
<reference evidence="2 3" key="1">
    <citation type="journal article" date="2017" name="Genome Announc.">
        <title>Draft Genome Sequence of Agrobacterium tumefaciens Biovar 1 Strain 186, Isolated from Walnut.</title>
        <authorList>
            <person name="Poret-Peterson A.T."/>
            <person name="Bhatnagar S."/>
            <person name="McClean A.E."/>
            <person name="Kluepfel D.A."/>
        </authorList>
    </citation>
    <scope>NUCLEOTIDE SEQUENCE [LARGE SCALE GENOMIC DNA]</scope>
    <source>
        <strain evidence="2 3">186</strain>
    </source>
</reference>
<dbReference type="RefSeq" id="WP_099085285.1">
    <property type="nucleotide sequence ID" value="NZ_CP042274.1"/>
</dbReference>
<accession>A0AAP9E3B2</accession>
<dbReference type="Proteomes" id="UP000222296">
    <property type="component" value="Chromosome Circular"/>
</dbReference>